<organism evidence="3 4">
    <name type="scientific">Pseudonocardia ammonioxydans</name>
    <dbReference type="NCBI Taxonomy" id="260086"/>
    <lineage>
        <taxon>Bacteria</taxon>
        <taxon>Bacillati</taxon>
        <taxon>Actinomycetota</taxon>
        <taxon>Actinomycetes</taxon>
        <taxon>Pseudonocardiales</taxon>
        <taxon>Pseudonocardiaceae</taxon>
        <taxon>Pseudonocardia</taxon>
    </lineage>
</organism>
<dbReference type="PANTHER" id="PTHR43798:SF31">
    <property type="entry name" value="AB HYDROLASE SUPERFAMILY PROTEIN YCLE"/>
    <property type="match status" value="1"/>
</dbReference>
<evidence type="ECO:0000313" key="4">
    <source>
        <dbReference type="Proteomes" id="UP000199614"/>
    </source>
</evidence>
<dbReference type="AlphaFoldDB" id="A0A1I4ZLL4"/>
<dbReference type="PANTHER" id="PTHR43798">
    <property type="entry name" value="MONOACYLGLYCEROL LIPASE"/>
    <property type="match status" value="1"/>
</dbReference>
<evidence type="ECO:0000313" key="3">
    <source>
        <dbReference type="EMBL" id="SFN51132.1"/>
    </source>
</evidence>
<dbReference type="RefSeq" id="WP_093344013.1">
    <property type="nucleotide sequence ID" value="NZ_FOUY01000015.1"/>
</dbReference>
<protein>
    <submittedName>
        <fullName evidence="3">Pimeloyl-[acyl-carrier protein] methyl ester esterase</fullName>
    </submittedName>
</protein>
<evidence type="ECO:0000256" key="1">
    <source>
        <dbReference type="ARBA" id="ARBA00022801"/>
    </source>
</evidence>
<dbReference type="Proteomes" id="UP000199614">
    <property type="component" value="Unassembled WGS sequence"/>
</dbReference>
<name>A0A1I4ZLL4_PSUAM</name>
<dbReference type="STRING" id="260086.SAMN05216207_1015135"/>
<accession>A0A1I4ZLL4</accession>
<dbReference type="OrthoDB" id="9785847at2"/>
<evidence type="ECO:0000259" key="2">
    <source>
        <dbReference type="Pfam" id="PF00561"/>
    </source>
</evidence>
<keyword evidence="4" id="KW-1185">Reference proteome</keyword>
<reference evidence="3 4" key="1">
    <citation type="submission" date="2016-10" db="EMBL/GenBank/DDBJ databases">
        <authorList>
            <person name="de Groot N.N."/>
        </authorList>
    </citation>
    <scope>NUCLEOTIDE SEQUENCE [LARGE SCALE GENOMIC DNA]</scope>
    <source>
        <strain evidence="3 4">CGMCC 4.1877</strain>
    </source>
</reference>
<dbReference type="GO" id="GO:0016787">
    <property type="term" value="F:hydrolase activity"/>
    <property type="evidence" value="ECO:0007669"/>
    <property type="project" value="UniProtKB-KW"/>
</dbReference>
<dbReference type="Gene3D" id="3.40.50.1820">
    <property type="entry name" value="alpha/beta hydrolase"/>
    <property type="match status" value="1"/>
</dbReference>
<feature type="domain" description="AB hydrolase-1" evidence="2">
    <location>
        <begin position="23"/>
        <end position="252"/>
    </location>
</feature>
<dbReference type="Pfam" id="PF00561">
    <property type="entry name" value="Abhydrolase_1"/>
    <property type="match status" value="1"/>
</dbReference>
<dbReference type="SUPFAM" id="SSF53474">
    <property type="entry name" value="alpha/beta-Hydrolases"/>
    <property type="match status" value="1"/>
</dbReference>
<sequence>MAFLEVEDGKRVYYEHHAGAGRPVVLVHGWAANARCWDTTLTALLAAGHSVTTIEHRACGRSDKDFADTSIAAIASDVVALVEHLGLREPVLNGWSLGGAVVVEAARRLGANLGGLVLTGGATPRYTAAEGWPYGGTPDDVEGVLAGLAADRPGTFRAVADAVCVKQVGDPVVQSIWLAFLESGPGADATLRDLAHVDQREILPTIDRPVLLLCGREDGFVSFDGVAASRTLFPNARLVEFGGCGHAPFLEDGETYRTELLGFLAGSGT</sequence>
<dbReference type="InterPro" id="IPR000073">
    <property type="entry name" value="AB_hydrolase_1"/>
</dbReference>
<proteinExistence type="predicted"/>
<dbReference type="InterPro" id="IPR029058">
    <property type="entry name" value="AB_hydrolase_fold"/>
</dbReference>
<keyword evidence="1" id="KW-0378">Hydrolase</keyword>
<gene>
    <name evidence="3" type="ORF">SAMN05216207_1015135</name>
</gene>
<dbReference type="EMBL" id="FOUY01000015">
    <property type="protein sequence ID" value="SFN51132.1"/>
    <property type="molecule type" value="Genomic_DNA"/>
</dbReference>
<dbReference type="GO" id="GO:0016020">
    <property type="term" value="C:membrane"/>
    <property type="evidence" value="ECO:0007669"/>
    <property type="project" value="TreeGrafter"/>
</dbReference>
<dbReference type="InterPro" id="IPR050266">
    <property type="entry name" value="AB_hydrolase_sf"/>
</dbReference>